<evidence type="ECO:0000256" key="12">
    <source>
        <dbReference type="SAM" id="Phobius"/>
    </source>
</evidence>
<keyword evidence="4" id="KW-0949">S-adenosyl-L-methionine</keyword>
<dbReference type="Proteomes" id="UP000248817">
    <property type="component" value="Unassembled WGS sequence"/>
</dbReference>
<evidence type="ECO:0000256" key="1">
    <source>
        <dbReference type="ARBA" id="ARBA00004127"/>
    </source>
</evidence>
<proteinExistence type="predicted"/>
<keyword evidence="14" id="KW-1185">Reference proteome</keyword>
<evidence type="ECO:0000256" key="10">
    <source>
        <dbReference type="ARBA" id="ARBA00023209"/>
    </source>
</evidence>
<dbReference type="GO" id="GO:0005783">
    <property type="term" value="C:endoplasmic reticulum"/>
    <property type="evidence" value="ECO:0007669"/>
    <property type="project" value="TreeGrafter"/>
</dbReference>
<keyword evidence="11" id="KW-1208">Phospholipid metabolism</keyword>
<evidence type="ECO:0000256" key="3">
    <source>
        <dbReference type="ARBA" id="ARBA00022603"/>
    </source>
</evidence>
<dbReference type="AlphaFoldDB" id="A0A2V5JCT3"/>
<evidence type="ECO:0000256" key="6">
    <source>
        <dbReference type="ARBA" id="ARBA00022824"/>
    </source>
</evidence>
<dbReference type="InterPro" id="IPR007318">
    <property type="entry name" value="Phopholipid_MeTrfase"/>
</dbReference>
<evidence type="ECO:0000256" key="7">
    <source>
        <dbReference type="ARBA" id="ARBA00022989"/>
    </source>
</evidence>
<keyword evidence="2" id="KW-0444">Lipid biosynthesis</keyword>
<dbReference type="GO" id="GO:0006656">
    <property type="term" value="P:phosphatidylcholine biosynthetic process"/>
    <property type="evidence" value="ECO:0007669"/>
    <property type="project" value="UniProtKB-UniPathway"/>
</dbReference>
<evidence type="ECO:0000313" key="13">
    <source>
        <dbReference type="EMBL" id="PYI36857.1"/>
    </source>
</evidence>
<keyword evidence="8" id="KW-0443">Lipid metabolism</keyword>
<evidence type="ECO:0000256" key="9">
    <source>
        <dbReference type="ARBA" id="ARBA00023136"/>
    </source>
</evidence>
<keyword evidence="7 12" id="KW-1133">Transmembrane helix</keyword>
<dbReference type="Pfam" id="PF04191">
    <property type="entry name" value="PEMT"/>
    <property type="match status" value="1"/>
</dbReference>
<dbReference type="GO" id="GO:0032259">
    <property type="term" value="P:methylation"/>
    <property type="evidence" value="ECO:0007669"/>
    <property type="project" value="UniProtKB-KW"/>
</dbReference>
<accession>A0A2V5JCT3</accession>
<dbReference type="UniPathway" id="UPA00753"/>
<keyword evidence="3" id="KW-0489">Methyltransferase</keyword>
<sequence>MSATLDRPAAYKLDWTVHTRAREMMKYAAWWEFYIRQSTHTAVFCYQTEHHHGQATYLNNVSQGNDIVEPLRTSHALYTYTSGLRHQPVPDGTKPFFGNLQRRNQHHHIFTTNIIKMPTLPALALTLAYTVSSYLALRCLQPPAPEPEPSENDKSKDRVATVIDPLFLLMKLVIPLSFLYQALLTLLHDDRPFSPWMTAVCPSPTHPPTESLTWTPSTATSLLLFYVGACTRLAAYRALGGDFTFHLAKPAEGLVTDGVYRYVQHPSYTGGLLMVVGYVRLAVEEFVPTLGACWSVSETSSRGSLVVHAWGRVGLLLLATGVFLGITYFRAQDEERMLKRDFGAEWERWHRRTARLIPFVW</sequence>
<evidence type="ECO:0000256" key="11">
    <source>
        <dbReference type="ARBA" id="ARBA00023264"/>
    </source>
</evidence>
<feature type="transmembrane region" description="Helical" evidence="12">
    <location>
        <begin position="166"/>
        <end position="187"/>
    </location>
</feature>
<dbReference type="PANTHER" id="PTHR12714">
    <property type="entry name" value="PROTEIN-S ISOPRENYLCYSTEINE O-METHYLTRANSFERASE"/>
    <property type="match status" value="1"/>
</dbReference>
<feature type="transmembrane region" description="Helical" evidence="12">
    <location>
        <begin position="309"/>
        <end position="329"/>
    </location>
</feature>
<evidence type="ECO:0000256" key="5">
    <source>
        <dbReference type="ARBA" id="ARBA00022692"/>
    </source>
</evidence>
<dbReference type="EMBL" id="KZ825463">
    <property type="protein sequence ID" value="PYI36857.1"/>
    <property type="molecule type" value="Genomic_DNA"/>
</dbReference>
<keyword evidence="6" id="KW-0256">Endoplasmic reticulum</keyword>
<keyword evidence="9 12" id="KW-0472">Membrane</keyword>
<evidence type="ECO:0000256" key="4">
    <source>
        <dbReference type="ARBA" id="ARBA00022691"/>
    </source>
</evidence>
<name>A0A2V5JCT3_9EURO</name>
<comment type="subcellular location">
    <subcellularLocation>
        <location evidence="1">Endomembrane system</location>
        <topology evidence="1">Multi-pass membrane protein</topology>
    </subcellularLocation>
</comment>
<evidence type="ECO:0000256" key="8">
    <source>
        <dbReference type="ARBA" id="ARBA00023098"/>
    </source>
</evidence>
<organism evidence="13 14">
    <name type="scientific">Aspergillus indologenus CBS 114.80</name>
    <dbReference type="NCBI Taxonomy" id="1450541"/>
    <lineage>
        <taxon>Eukaryota</taxon>
        <taxon>Fungi</taxon>
        <taxon>Dikarya</taxon>
        <taxon>Ascomycota</taxon>
        <taxon>Pezizomycotina</taxon>
        <taxon>Eurotiomycetes</taxon>
        <taxon>Eurotiomycetidae</taxon>
        <taxon>Eurotiales</taxon>
        <taxon>Aspergillaceae</taxon>
        <taxon>Aspergillus</taxon>
        <taxon>Aspergillus subgen. Circumdati</taxon>
    </lineage>
</organism>
<keyword evidence="10" id="KW-0594">Phospholipid biosynthesis</keyword>
<dbReference type="GO" id="GO:0004671">
    <property type="term" value="F:protein C-terminal S-isoprenylcysteine carboxyl O-methyltransferase activity"/>
    <property type="evidence" value="ECO:0007669"/>
    <property type="project" value="TreeGrafter"/>
</dbReference>
<evidence type="ECO:0000256" key="2">
    <source>
        <dbReference type="ARBA" id="ARBA00022516"/>
    </source>
</evidence>
<evidence type="ECO:0008006" key="15">
    <source>
        <dbReference type="Google" id="ProtNLM"/>
    </source>
</evidence>
<evidence type="ECO:0000313" key="14">
    <source>
        <dbReference type="Proteomes" id="UP000248817"/>
    </source>
</evidence>
<keyword evidence="5 12" id="KW-0812">Transmembrane</keyword>
<keyword evidence="3" id="KW-0808">Transferase</keyword>
<reference evidence="13 14" key="1">
    <citation type="submission" date="2018-02" db="EMBL/GenBank/DDBJ databases">
        <title>The genomes of Aspergillus section Nigri reveals drivers in fungal speciation.</title>
        <authorList>
            <consortium name="DOE Joint Genome Institute"/>
            <person name="Vesth T.C."/>
            <person name="Nybo J."/>
            <person name="Theobald S."/>
            <person name="Brandl J."/>
            <person name="Frisvad J.C."/>
            <person name="Nielsen K.F."/>
            <person name="Lyhne E.K."/>
            <person name="Kogle M.E."/>
            <person name="Kuo A."/>
            <person name="Riley R."/>
            <person name="Clum A."/>
            <person name="Nolan M."/>
            <person name="Lipzen A."/>
            <person name="Salamov A."/>
            <person name="Henrissat B."/>
            <person name="Wiebenga A."/>
            <person name="De vries R.P."/>
            <person name="Grigoriev I.V."/>
            <person name="Mortensen U.H."/>
            <person name="Andersen M.R."/>
            <person name="Baker S.E."/>
        </authorList>
    </citation>
    <scope>NUCLEOTIDE SEQUENCE [LARGE SCALE GENOMIC DNA]</scope>
    <source>
        <strain evidence="13 14">CBS 114.80</strain>
    </source>
</reference>
<protein>
    <recommendedName>
        <fullName evidence="15">Protein-S-isoprenylcysteine O-methyltransferase</fullName>
    </recommendedName>
</protein>
<dbReference type="PANTHER" id="PTHR12714:SF9">
    <property type="entry name" value="PROTEIN-S-ISOPRENYLCYSTEINE O-METHYLTRANSFERASE"/>
    <property type="match status" value="1"/>
</dbReference>
<dbReference type="Gene3D" id="1.20.120.1630">
    <property type="match status" value="1"/>
</dbReference>
<gene>
    <name evidence="13" type="ORF">BP00DRAFT_4936</name>
</gene>